<evidence type="ECO:0000313" key="6">
    <source>
        <dbReference type="Proteomes" id="UP000628448"/>
    </source>
</evidence>
<dbReference type="Proteomes" id="UP000628448">
    <property type="component" value="Unassembled WGS sequence"/>
</dbReference>
<dbReference type="GO" id="GO:0003700">
    <property type="term" value="F:DNA-binding transcription factor activity"/>
    <property type="evidence" value="ECO:0007669"/>
    <property type="project" value="InterPro"/>
</dbReference>
<evidence type="ECO:0000313" key="5">
    <source>
        <dbReference type="EMBL" id="MBG9378431.1"/>
    </source>
</evidence>
<dbReference type="Gene3D" id="1.10.10.60">
    <property type="entry name" value="Homeodomain-like"/>
    <property type="match status" value="1"/>
</dbReference>
<dbReference type="SUPFAM" id="SSF46689">
    <property type="entry name" value="Homeodomain-like"/>
    <property type="match status" value="1"/>
</dbReference>
<evidence type="ECO:0000256" key="2">
    <source>
        <dbReference type="ARBA" id="ARBA00023125"/>
    </source>
</evidence>
<evidence type="ECO:0000259" key="4">
    <source>
        <dbReference type="PROSITE" id="PS01124"/>
    </source>
</evidence>
<dbReference type="Pfam" id="PF12833">
    <property type="entry name" value="HTH_18"/>
    <property type="match status" value="1"/>
</dbReference>
<keyword evidence="2" id="KW-0238">DNA-binding</keyword>
<dbReference type="InterPro" id="IPR018060">
    <property type="entry name" value="HTH_AraC"/>
</dbReference>
<evidence type="ECO:0000256" key="1">
    <source>
        <dbReference type="ARBA" id="ARBA00023015"/>
    </source>
</evidence>
<dbReference type="GO" id="GO:0043565">
    <property type="term" value="F:sequence-specific DNA binding"/>
    <property type="evidence" value="ECO:0007669"/>
    <property type="project" value="InterPro"/>
</dbReference>
<proteinExistence type="predicted"/>
<dbReference type="AlphaFoldDB" id="A0A931GZV2"/>
<dbReference type="PANTHER" id="PTHR43280:SF32">
    <property type="entry name" value="TRANSCRIPTIONAL REGULATORY PROTEIN"/>
    <property type="match status" value="1"/>
</dbReference>
<accession>A0A931GZV2</accession>
<dbReference type="EMBL" id="JADWYR010000003">
    <property type="protein sequence ID" value="MBG9378431.1"/>
    <property type="molecule type" value="Genomic_DNA"/>
</dbReference>
<dbReference type="PANTHER" id="PTHR43280">
    <property type="entry name" value="ARAC-FAMILY TRANSCRIPTIONAL REGULATOR"/>
    <property type="match status" value="1"/>
</dbReference>
<gene>
    <name evidence="5" type="ORF">I5907_19500</name>
</gene>
<keyword evidence="6" id="KW-1185">Reference proteome</keyword>
<dbReference type="InterPro" id="IPR009057">
    <property type="entry name" value="Homeodomain-like_sf"/>
</dbReference>
<dbReference type="RefSeq" id="WP_196992535.1">
    <property type="nucleotide sequence ID" value="NZ_JADWYR010000003.1"/>
</dbReference>
<sequence length="127" mass="14704">MVQAAPVISKRKKQLAEQYIQEVDKHVQDLKEGKTDRAHEIRDLAKILHVHPVHLSNTIKEVTGRSTCDLYEERLLNVSKALLLETDMSVAAIARQLTYDPSNFTKFFKHYTGTTPKKFRDRFYTTT</sequence>
<feature type="domain" description="HTH araC/xylS-type" evidence="4">
    <location>
        <begin position="25"/>
        <end position="122"/>
    </location>
</feature>
<dbReference type="PROSITE" id="PS01124">
    <property type="entry name" value="HTH_ARAC_FAMILY_2"/>
    <property type="match status" value="1"/>
</dbReference>
<reference evidence="5" key="1">
    <citation type="submission" date="2020-11" db="EMBL/GenBank/DDBJ databases">
        <title>Bacterial whole genome sequence for Panacibacter sp. DH6.</title>
        <authorList>
            <person name="Le V."/>
            <person name="Ko S."/>
            <person name="Ahn C.-Y."/>
            <person name="Oh H.-M."/>
        </authorList>
    </citation>
    <scope>NUCLEOTIDE SEQUENCE</scope>
    <source>
        <strain evidence="5">DH6</strain>
    </source>
</reference>
<name>A0A931GZV2_9BACT</name>
<keyword evidence="1" id="KW-0805">Transcription regulation</keyword>
<comment type="caution">
    <text evidence="5">The sequence shown here is derived from an EMBL/GenBank/DDBJ whole genome shotgun (WGS) entry which is preliminary data.</text>
</comment>
<organism evidence="5 6">
    <name type="scientific">Panacibacter microcysteis</name>
    <dbReference type="NCBI Taxonomy" id="2793269"/>
    <lineage>
        <taxon>Bacteria</taxon>
        <taxon>Pseudomonadati</taxon>
        <taxon>Bacteroidota</taxon>
        <taxon>Chitinophagia</taxon>
        <taxon>Chitinophagales</taxon>
        <taxon>Chitinophagaceae</taxon>
        <taxon>Panacibacter</taxon>
    </lineage>
</organism>
<protein>
    <submittedName>
        <fullName evidence="5">Helix-turn-helix transcriptional regulator</fullName>
    </submittedName>
</protein>
<keyword evidence="3" id="KW-0804">Transcription</keyword>
<evidence type="ECO:0000256" key="3">
    <source>
        <dbReference type="ARBA" id="ARBA00023163"/>
    </source>
</evidence>
<dbReference type="SMART" id="SM00342">
    <property type="entry name" value="HTH_ARAC"/>
    <property type="match status" value="1"/>
</dbReference>